<dbReference type="Proteomes" id="UP000178272">
    <property type="component" value="Unassembled WGS sequence"/>
</dbReference>
<dbReference type="AlphaFoldDB" id="A0A1G1V6J1"/>
<feature type="region of interest" description="Disordered" evidence="1">
    <location>
        <begin position="29"/>
        <end position="57"/>
    </location>
</feature>
<evidence type="ECO:0000313" key="2">
    <source>
        <dbReference type="EMBL" id="OGY10872.1"/>
    </source>
</evidence>
<dbReference type="EMBL" id="MHCA01000048">
    <property type="protein sequence ID" value="OGY10872.1"/>
    <property type="molecule type" value="Genomic_DNA"/>
</dbReference>
<accession>A0A1G1V6J1</accession>
<protein>
    <submittedName>
        <fullName evidence="2">Uncharacterized protein</fullName>
    </submittedName>
</protein>
<organism evidence="2 3">
    <name type="scientific">Candidatus Blackburnbacteria bacterium RIFCSPHIGHO2_12_FULL_41_13b</name>
    <dbReference type="NCBI Taxonomy" id="1797517"/>
    <lineage>
        <taxon>Bacteria</taxon>
        <taxon>Candidatus Blackburniibacteriota</taxon>
    </lineage>
</organism>
<reference evidence="2 3" key="1">
    <citation type="journal article" date="2016" name="Nat. Commun.">
        <title>Thousands of microbial genomes shed light on interconnected biogeochemical processes in an aquifer system.</title>
        <authorList>
            <person name="Anantharaman K."/>
            <person name="Brown C.T."/>
            <person name="Hug L.A."/>
            <person name="Sharon I."/>
            <person name="Castelle C.J."/>
            <person name="Probst A.J."/>
            <person name="Thomas B.C."/>
            <person name="Singh A."/>
            <person name="Wilkins M.J."/>
            <person name="Karaoz U."/>
            <person name="Brodie E.L."/>
            <person name="Williams K.H."/>
            <person name="Hubbard S.S."/>
            <person name="Banfield J.F."/>
        </authorList>
    </citation>
    <scope>NUCLEOTIDE SEQUENCE [LARGE SCALE GENOMIC DNA]</scope>
</reference>
<proteinExistence type="predicted"/>
<dbReference type="STRING" id="1797517.A3F61_00510"/>
<comment type="caution">
    <text evidence="2">The sequence shown here is derived from an EMBL/GenBank/DDBJ whole genome shotgun (WGS) entry which is preliminary data.</text>
</comment>
<evidence type="ECO:0000256" key="1">
    <source>
        <dbReference type="SAM" id="MobiDB-lite"/>
    </source>
</evidence>
<evidence type="ECO:0000313" key="3">
    <source>
        <dbReference type="Proteomes" id="UP000178272"/>
    </source>
</evidence>
<gene>
    <name evidence="2" type="ORF">A3F61_00510</name>
</gene>
<name>A0A1G1V6J1_9BACT</name>
<sequence>MKNVHLLVILIGLIALASFVQKGINKNENKNLENNSPADISQTPIPSPTEKPTPAVIKENPTPIVTENQNSSQADINFYKYPNSQTEESGGNRLVLNSSDDPNKITEWYIEKLKNQNMKLNSFVKTKTNNNVLNKLISSNGTIKVSITISKKNSDTNAKIAVEI</sequence>